<evidence type="ECO:0000313" key="2">
    <source>
        <dbReference type="Proteomes" id="UP000258309"/>
    </source>
</evidence>
<dbReference type="Proteomes" id="UP000258309">
    <property type="component" value="Unassembled WGS sequence"/>
</dbReference>
<feature type="non-terminal residue" evidence="1">
    <location>
        <position position="178"/>
    </location>
</feature>
<proteinExistence type="predicted"/>
<dbReference type="AlphaFoldDB" id="A0A3E2HQZ6"/>
<protein>
    <submittedName>
        <fullName evidence="1">Uncharacterized protein</fullName>
    </submittedName>
</protein>
<gene>
    <name evidence="1" type="ORF">B7463_g584</name>
</gene>
<feature type="non-terminal residue" evidence="1">
    <location>
        <position position="1"/>
    </location>
</feature>
<evidence type="ECO:0000313" key="1">
    <source>
        <dbReference type="EMBL" id="RFU35783.1"/>
    </source>
</evidence>
<comment type="caution">
    <text evidence="1">The sequence shown here is derived from an EMBL/GenBank/DDBJ whole genome shotgun (WGS) entry which is preliminary data.</text>
</comment>
<keyword evidence="2" id="KW-1185">Reference proteome</keyword>
<sequence length="178" mass="20793">MTQFMVFQISELLDAILTHIIDIPTKIKESELRSNDEAPSAIAAIQTLLSLAQVDRWFYHAIIHNGQHFFLCAVRNFSWMLPLTPADWVHSKLPADLTPELLFSRQTHIDWRSYIITCLRRATPHLRNRWRFNRMALQFARGKVSKADPSWFWKAGKLGLTFRLEKPEPEAWELPPAE</sequence>
<dbReference type="OrthoDB" id="3243178at2759"/>
<dbReference type="EMBL" id="NCSJ02000005">
    <property type="protein sequence ID" value="RFU35783.1"/>
    <property type="molecule type" value="Genomic_DNA"/>
</dbReference>
<organism evidence="1 2">
    <name type="scientific">Scytalidium lignicola</name>
    <name type="common">Hyphomycete</name>
    <dbReference type="NCBI Taxonomy" id="5539"/>
    <lineage>
        <taxon>Eukaryota</taxon>
        <taxon>Fungi</taxon>
        <taxon>Dikarya</taxon>
        <taxon>Ascomycota</taxon>
        <taxon>Pezizomycotina</taxon>
        <taxon>Leotiomycetes</taxon>
        <taxon>Leotiomycetes incertae sedis</taxon>
        <taxon>Scytalidium</taxon>
    </lineage>
</organism>
<reference evidence="1 2" key="1">
    <citation type="submission" date="2018-05" db="EMBL/GenBank/DDBJ databases">
        <title>Draft genome sequence of Scytalidium lignicola DSM 105466, a ubiquitous saprotrophic fungus.</title>
        <authorList>
            <person name="Buettner E."/>
            <person name="Gebauer A.M."/>
            <person name="Hofrichter M."/>
            <person name="Liers C."/>
            <person name="Kellner H."/>
        </authorList>
    </citation>
    <scope>NUCLEOTIDE SEQUENCE [LARGE SCALE GENOMIC DNA]</scope>
    <source>
        <strain evidence="1 2">DSM 105466</strain>
    </source>
</reference>
<accession>A0A3E2HQZ6</accession>
<name>A0A3E2HQZ6_SCYLI</name>